<reference evidence="4" key="1">
    <citation type="submission" date="2021-07" db="EMBL/GenBank/DDBJ databases">
        <authorList>
            <person name="Fernandez M."/>
            <person name="Pereira P."/>
            <person name="Torres Tejerizo G.A."/>
            <person name="Gonzalez P."/>
            <person name="Agostini E."/>
        </authorList>
    </citation>
    <scope>NUCLEOTIDE SEQUENCE</scope>
    <source>
        <strain evidence="4">SFC 500-1A</strain>
    </source>
</reference>
<dbReference type="GO" id="GO:0005829">
    <property type="term" value="C:cytosol"/>
    <property type="evidence" value="ECO:0007669"/>
    <property type="project" value="TreeGrafter"/>
</dbReference>
<dbReference type="GeneID" id="67744241"/>
<dbReference type="AlphaFoldDB" id="A0A077KY41"/>
<dbReference type="InterPro" id="IPR011991">
    <property type="entry name" value="ArsR-like_HTH"/>
</dbReference>
<dbReference type="Gene3D" id="1.10.10.10">
    <property type="entry name" value="Winged helix-like DNA-binding domain superfamily/Winged helix DNA-binding domain"/>
    <property type="match status" value="1"/>
</dbReference>
<evidence type="ECO:0000256" key="1">
    <source>
        <dbReference type="ARBA" id="ARBA00023015"/>
    </source>
</evidence>
<dbReference type="InterPro" id="IPR019885">
    <property type="entry name" value="Tscrpt_reg_HTH_AsnC-type_CS"/>
</dbReference>
<dbReference type="InterPro" id="IPR036390">
    <property type="entry name" value="WH_DNA-bd_sf"/>
</dbReference>
<dbReference type="PANTHER" id="PTHR30154">
    <property type="entry name" value="LEUCINE-RESPONSIVE REGULATORY PROTEIN"/>
    <property type="match status" value="1"/>
</dbReference>
<keyword evidence="3" id="KW-0804">Transcription</keyword>
<keyword evidence="2" id="KW-0238">DNA-binding</keyword>
<dbReference type="PROSITE" id="PS00519">
    <property type="entry name" value="HTH_ASNC_1"/>
    <property type="match status" value="1"/>
</dbReference>
<evidence type="ECO:0000256" key="3">
    <source>
        <dbReference type="ARBA" id="ARBA00023163"/>
    </source>
</evidence>
<organism evidence="4 5">
    <name type="scientific">Acinetobacter guillouiae</name>
    <name type="common">Acinetobacter genomosp. 11</name>
    <dbReference type="NCBI Taxonomy" id="106649"/>
    <lineage>
        <taxon>Bacteria</taxon>
        <taxon>Pseudomonadati</taxon>
        <taxon>Pseudomonadota</taxon>
        <taxon>Gammaproteobacteria</taxon>
        <taxon>Moraxellales</taxon>
        <taxon>Moraxellaceae</taxon>
        <taxon>Acinetobacter</taxon>
    </lineage>
</organism>
<dbReference type="STRING" id="106649.GCA_000829655_01084"/>
<name>A0A077KY41_ACIGI</name>
<evidence type="ECO:0000313" key="5">
    <source>
        <dbReference type="Proteomes" id="UP000887320"/>
    </source>
</evidence>
<dbReference type="CDD" id="cd00090">
    <property type="entry name" value="HTH_ARSR"/>
    <property type="match status" value="1"/>
</dbReference>
<keyword evidence="1" id="KW-0805">Transcription regulation</keyword>
<protein>
    <submittedName>
        <fullName evidence="4">Lrp/AsnC family transcriptional regulator</fullName>
    </submittedName>
</protein>
<proteinExistence type="predicted"/>
<dbReference type="InterPro" id="IPR000485">
    <property type="entry name" value="AsnC-type_HTH_dom"/>
</dbReference>
<dbReference type="InterPro" id="IPR019887">
    <property type="entry name" value="Tscrpt_reg_AsnC/Lrp_C"/>
</dbReference>
<accession>A0A077KY41</accession>
<evidence type="ECO:0000256" key="2">
    <source>
        <dbReference type="ARBA" id="ARBA00023125"/>
    </source>
</evidence>
<evidence type="ECO:0000313" key="4">
    <source>
        <dbReference type="EMBL" id="MCF0265218.1"/>
    </source>
</evidence>
<comment type="caution">
    <text evidence="4">The sequence shown here is derived from an EMBL/GenBank/DDBJ whole genome shotgun (WGS) entry which is preliminary data.</text>
</comment>
<sequence length="156" mass="18150">MKLQLDKYDRGILELLQKDCTWAIGDIADRIGLSNTACWRRIHKMEEEGIIRAKVALLDRKKLNINVIVMVFIKTAQHNAEWIEKFHNHIHTIDEVIEVYRMAGETDYLLKVAVPDVLEYDKVYKKIIQISGLTDVSSSFAMEQIKYTTELPLNFL</sequence>
<dbReference type="SMART" id="SM00344">
    <property type="entry name" value="HTH_ASNC"/>
    <property type="match status" value="1"/>
</dbReference>
<dbReference type="EMBL" id="JAHWXT010000004">
    <property type="protein sequence ID" value="MCF0265218.1"/>
    <property type="molecule type" value="Genomic_DNA"/>
</dbReference>
<dbReference type="SUPFAM" id="SSF54909">
    <property type="entry name" value="Dimeric alpha+beta barrel"/>
    <property type="match status" value="1"/>
</dbReference>
<dbReference type="KEGG" id="agu:AS4_21750"/>
<dbReference type="InterPro" id="IPR019888">
    <property type="entry name" value="Tscrpt_reg_AsnC-like"/>
</dbReference>
<dbReference type="PANTHER" id="PTHR30154:SF17">
    <property type="entry name" value="DNA-BINDING TRANSCRIPTIONAL ACTIVATOR DECR"/>
    <property type="match status" value="1"/>
</dbReference>
<dbReference type="Pfam" id="PF01037">
    <property type="entry name" value="AsnC_trans_reg"/>
    <property type="match status" value="1"/>
</dbReference>
<dbReference type="RefSeq" id="WP_004720411.1">
    <property type="nucleotide sequence ID" value="NZ_AP014630.1"/>
</dbReference>
<dbReference type="GO" id="GO:0043200">
    <property type="term" value="P:response to amino acid"/>
    <property type="evidence" value="ECO:0007669"/>
    <property type="project" value="TreeGrafter"/>
</dbReference>
<gene>
    <name evidence="4" type="ORF">KW868_12225</name>
</gene>
<dbReference type="GO" id="GO:0006355">
    <property type="term" value="P:regulation of DNA-templated transcription"/>
    <property type="evidence" value="ECO:0007669"/>
    <property type="project" value="UniProtKB-ARBA"/>
</dbReference>
<dbReference type="GO" id="GO:0043565">
    <property type="term" value="F:sequence-specific DNA binding"/>
    <property type="evidence" value="ECO:0007669"/>
    <property type="project" value="InterPro"/>
</dbReference>
<dbReference type="Proteomes" id="UP000887320">
    <property type="component" value="Unassembled WGS sequence"/>
</dbReference>
<dbReference type="InterPro" id="IPR036388">
    <property type="entry name" value="WH-like_DNA-bd_sf"/>
</dbReference>
<dbReference type="Pfam" id="PF13412">
    <property type="entry name" value="HTH_24"/>
    <property type="match status" value="1"/>
</dbReference>
<dbReference type="InterPro" id="IPR011008">
    <property type="entry name" value="Dimeric_a/b-barrel"/>
</dbReference>
<dbReference type="PRINTS" id="PR00033">
    <property type="entry name" value="HTHASNC"/>
</dbReference>
<dbReference type="Gene3D" id="3.30.70.920">
    <property type="match status" value="1"/>
</dbReference>
<dbReference type="SUPFAM" id="SSF46785">
    <property type="entry name" value="Winged helix' DNA-binding domain"/>
    <property type="match status" value="1"/>
</dbReference>
<dbReference type="PROSITE" id="PS50956">
    <property type="entry name" value="HTH_ASNC_2"/>
    <property type="match status" value="1"/>
</dbReference>